<sequence>MFYKCPVLYLYFNHGSTTIEVCIFCKNTHSWNSEVCRTRGFRLQYIFVMELVCWDSEVCRTRGVGGSCAGLAQETQVSASTRGRLASTLVFGSAPASTSFLQKQDRLKMEHIKNGKPT</sequence>
<evidence type="ECO:0000313" key="1">
    <source>
        <dbReference type="EnsemblPlants" id="AET5Gv20825300.2"/>
    </source>
</evidence>
<dbReference type="Proteomes" id="UP000015105">
    <property type="component" value="Chromosome 5D"/>
</dbReference>
<reference evidence="1" key="5">
    <citation type="journal article" date="2021" name="G3 (Bethesda)">
        <title>Aegilops tauschii genome assembly Aet v5.0 features greater sequence contiguity and improved annotation.</title>
        <authorList>
            <person name="Wang L."/>
            <person name="Zhu T."/>
            <person name="Rodriguez J.C."/>
            <person name="Deal K.R."/>
            <person name="Dubcovsky J."/>
            <person name="McGuire P.E."/>
            <person name="Lux T."/>
            <person name="Spannagl M."/>
            <person name="Mayer K.F.X."/>
            <person name="Baldrich P."/>
            <person name="Meyers B.C."/>
            <person name="Huo N."/>
            <person name="Gu Y.Q."/>
            <person name="Zhou H."/>
            <person name="Devos K.M."/>
            <person name="Bennetzen J.L."/>
            <person name="Unver T."/>
            <person name="Budak H."/>
            <person name="Gulick P.J."/>
            <person name="Galiba G."/>
            <person name="Kalapos B."/>
            <person name="Nelson D.R."/>
            <person name="Li P."/>
            <person name="You F.M."/>
            <person name="Luo M.C."/>
            <person name="Dvorak J."/>
        </authorList>
    </citation>
    <scope>NUCLEOTIDE SEQUENCE [LARGE SCALE GENOMIC DNA]</scope>
    <source>
        <strain evidence="1">cv. AL8/78</strain>
    </source>
</reference>
<reference evidence="1" key="4">
    <citation type="submission" date="2019-03" db="UniProtKB">
        <authorList>
            <consortium name="EnsemblPlants"/>
        </authorList>
    </citation>
    <scope>IDENTIFICATION</scope>
</reference>
<accession>A0A453LKZ1</accession>
<name>A0A453LKZ1_AEGTS</name>
<proteinExistence type="predicted"/>
<protein>
    <submittedName>
        <fullName evidence="1">Uncharacterized protein</fullName>
    </submittedName>
</protein>
<dbReference type="Gramene" id="AET5Gv20825300.2">
    <property type="protein sequence ID" value="AET5Gv20825300.2"/>
    <property type="gene ID" value="AET5Gv20825300"/>
</dbReference>
<reference evidence="2" key="2">
    <citation type="journal article" date="2017" name="Nat. Plants">
        <title>The Aegilops tauschii genome reveals multiple impacts of transposons.</title>
        <authorList>
            <person name="Zhao G."/>
            <person name="Zou C."/>
            <person name="Li K."/>
            <person name="Wang K."/>
            <person name="Li T."/>
            <person name="Gao L."/>
            <person name="Zhang X."/>
            <person name="Wang H."/>
            <person name="Yang Z."/>
            <person name="Liu X."/>
            <person name="Jiang W."/>
            <person name="Mao L."/>
            <person name="Kong X."/>
            <person name="Jiao Y."/>
            <person name="Jia J."/>
        </authorList>
    </citation>
    <scope>NUCLEOTIDE SEQUENCE [LARGE SCALE GENOMIC DNA]</scope>
    <source>
        <strain evidence="2">cv. AL8/78</strain>
    </source>
</reference>
<evidence type="ECO:0000313" key="2">
    <source>
        <dbReference type="Proteomes" id="UP000015105"/>
    </source>
</evidence>
<reference evidence="2" key="1">
    <citation type="journal article" date="2014" name="Science">
        <title>Ancient hybridizations among the ancestral genomes of bread wheat.</title>
        <authorList>
            <consortium name="International Wheat Genome Sequencing Consortium,"/>
            <person name="Marcussen T."/>
            <person name="Sandve S.R."/>
            <person name="Heier L."/>
            <person name="Spannagl M."/>
            <person name="Pfeifer M."/>
            <person name="Jakobsen K.S."/>
            <person name="Wulff B.B."/>
            <person name="Steuernagel B."/>
            <person name="Mayer K.F."/>
            <person name="Olsen O.A."/>
        </authorList>
    </citation>
    <scope>NUCLEOTIDE SEQUENCE [LARGE SCALE GENOMIC DNA]</scope>
    <source>
        <strain evidence="2">cv. AL8/78</strain>
    </source>
</reference>
<dbReference type="AlphaFoldDB" id="A0A453LKZ1"/>
<dbReference type="EnsemblPlants" id="AET5Gv20825300.2">
    <property type="protein sequence ID" value="AET5Gv20825300.2"/>
    <property type="gene ID" value="AET5Gv20825300"/>
</dbReference>
<organism evidence="1 2">
    <name type="scientific">Aegilops tauschii subsp. strangulata</name>
    <name type="common">Goatgrass</name>
    <dbReference type="NCBI Taxonomy" id="200361"/>
    <lineage>
        <taxon>Eukaryota</taxon>
        <taxon>Viridiplantae</taxon>
        <taxon>Streptophyta</taxon>
        <taxon>Embryophyta</taxon>
        <taxon>Tracheophyta</taxon>
        <taxon>Spermatophyta</taxon>
        <taxon>Magnoliopsida</taxon>
        <taxon>Liliopsida</taxon>
        <taxon>Poales</taxon>
        <taxon>Poaceae</taxon>
        <taxon>BOP clade</taxon>
        <taxon>Pooideae</taxon>
        <taxon>Triticodae</taxon>
        <taxon>Triticeae</taxon>
        <taxon>Triticinae</taxon>
        <taxon>Aegilops</taxon>
    </lineage>
</organism>
<keyword evidence="2" id="KW-1185">Reference proteome</keyword>
<reference evidence="1" key="3">
    <citation type="journal article" date="2017" name="Nature">
        <title>Genome sequence of the progenitor of the wheat D genome Aegilops tauschii.</title>
        <authorList>
            <person name="Luo M.C."/>
            <person name="Gu Y.Q."/>
            <person name="Puiu D."/>
            <person name="Wang H."/>
            <person name="Twardziok S.O."/>
            <person name="Deal K.R."/>
            <person name="Huo N."/>
            <person name="Zhu T."/>
            <person name="Wang L."/>
            <person name="Wang Y."/>
            <person name="McGuire P.E."/>
            <person name="Liu S."/>
            <person name="Long H."/>
            <person name="Ramasamy R.K."/>
            <person name="Rodriguez J.C."/>
            <person name="Van S.L."/>
            <person name="Yuan L."/>
            <person name="Wang Z."/>
            <person name="Xia Z."/>
            <person name="Xiao L."/>
            <person name="Anderson O.D."/>
            <person name="Ouyang S."/>
            <person name="Liang Y."/>
            <person name="Zimin A.V."/>
            <person name="Pertea G."/>
            <person name="Qi P."/>
            <person name="Bennetzen J.L."/>
            <person name="Dai X."/>
            <person name="Dawson M.W."/>
            <person name="Muller H.G."/>
            <person name="Kugler K."/>
            <person name="Rivarola-Duarte L."/>
            <person name="Spannagl M."/>
            <person name="Mayer K.F.X."/>
            <person name="Lu F.H."/>
            <person name="Bevan M.W."/>
            <person name="Leroy P."/>
            <person name="Li P."/>
            <person name="You F.M."/>
            <person name="Sun Q."/>
            <person name="Liu Z."/>
            <person name="Lyons E."/>
            <person name="Wicker T."/>
            <person name="Salzberg S.L."/>
            <person name="Devos K.M."/>
            <person name="Dvorak J."/>
        </authorList>
    </citation>
    <scope>NUCLEOTIDE SEQUENCE [LARGE SCALE GENOMIC DNA]</scope>
    <source>
        <strain evidence="1">cv. AL8/78</strain>
    </source>
</reference>